<proteinExistence type="predicted"/>
<name>A0AAU7DWA1_9MICO</name>
<sequence>MKTQIEPTEVGTINSLRAKATPQETRQEMLRLSARGYVQIRQILVQLPDREKERSSVISPIVSQRKHRALILYLLLLTCWPWLAERKLPLQSEVWIRALSTDRGLTWTGPTLSRAWQDLEMLGLVTREREERLLRVKPRREDGCEEYDPPAGRRDRWNTYFIIPDRFWTDELFATLSLPALVMLLVVAKETNKNAECWLTYDNCEEWYGLKSQTVRKGVKELEEKELLHRRPESVVAPLSPTGMTTRMWYSLTGDFGSESRRALRNKAVSEMGIRLNKKSVRGKEVSV</sequence>
<reference evidence="1" key="1">
    <citation type="submission" date="2024-02" db="EMBL/GenBank/DDBJ databases">
        <title>Tomenella chthoni gen. nov. sp. nov., a member of the family Jonesiaceae isolated from bat guano.</title>
        <authorList>
            <person name="Miller S.L."/>
            <person name="King J."/>
            <person name="Sankaranarayanan K."/>
            <person name="Lawson P.A."/>
        </authorList>
    </citation>
    <scope>NUCLEOTIDE SEQUENCE</scope>
    <source>
        <strain evidence="1">BS-20</strain>
    </source>
</reference>
<protein>
    <submittedName>
        <fullName evidence="1">Uncharacterized protein</fullName>
    </submittedName>
</protein>
<evidence type="ECO:0000313" key="1">
    <source>
        <dbReference type="EMBL" id="XBH22118.1"/>
    </source>
</evidence>
<accession>A0AAU7DWA1</accession>
<dbReference type="EMBL" id="CP146203">
    <property type="protein sequence ID" value="XBH22118.1"/>
    <property type="molecule type" value="Genomic_DNA"/>
</dbReference>
<gene>
    <name evidence="1" type="ORF">V5R04_02490</name>
</gene>
<dbReference type="AlphaFoldDB" id="A0AAU7DWA1"/>
<organism evidence="1">
    <name type="scientific">Jonesiaceae bacterium BS-20</name>
    <dbReference type="NCBI Taxonomy" id="3120821"/>
    <lineage>
        <taxon>Bacteria</taxon>
        <taxon>Bacillati</taxon>
        <taxon>Actinomycetota</taxon>
        <taxon>Actinomycetes</taxon>
        <taxon>Micrococcales</taxon>
        <taxon>Jonesiaceae</taxon>
    </lineage>
</organism>